<keyword evidence="2" id="KW-1185">Reference proteome</keyword>
<gene>
    <name evidence="1" type="ORF">ACFOEW_08045</name>
</gene>
<dbReference type="PANTHER" id="PTHR30024">
    <property type="entry name" value="ALIPHATIC SULFONATES-BINDING PROTEIN-RELATED"/>
    <property type="match status" value="1"/>
</dbReference>
<accession>A0ABV7JUJ6</accession>
<dbReference type="EMBL" id="JBHRSX010000016">
    <property type="protein sequence ID" value="MFC3201765.1"/>
    <property type="molecule type" value="Genomic_DNA"/>
</dbReference>
<protein>
    <submittedName>
        <fullName evidence="1">ABC transporter substrate-binding protein</fullName>
    </submittedName>
</protein>
<dbReference type="RefSeq" id="WP_123323420.1">
    <property type="nucleotide sequence ID" value="NZ_JBHRSX010000016.1"/>
</dbReference>
<dbReference type="Proteomes" id="UP001595477">
    <property type="component" value="Unassembled WGS sequence"/>
</dbReference>
<dbReference type="PANTHER" id="PTHR30024:SF48">
    <property type="entry name" value="ABC TRANSPORTER SUBSTRATE-BINDING PROTEIN"/>
    <property type="match status" value="1"/>
</dbReference>
<evidence type="ECO:0000313" key="2">
    <source>
        <dbReference type="Proteomes" id="UP001595477"/>
    </source>
</evidence>
<reference evidence="2" key="1">
    <citation type="journal article" date="2019" name="Int. J. Syst. Evol. Microbiol.">
        <title>The Global Catalogue of Microorganisms (GCM) 10K type strain sequencing project: providing services to taxonomists for standard genome sequencing and annotation.</title>
        <authorList>
            <consortium name="The Broad Institute Genomics Platform"/>
            <consortium name="The Broad Institute Genome Sequencing Center for Infectious Disease"/>
            <person name="Wu L."/>
            <person name="Ma J."/>
        </authorList>
    </citation>
    <scope>NUCLEOTIDE SEQUENCE [LARGE SCALE GENOMIC DNA]</scope>
    <source>
        <strain evidence="2">KCTC 52449</strain>
    </source>
</reference>
<proteinExistence type="predicted"/>
<dbReference type="Gene3D" id="3.40.190.10">
    <property type="entry name" value="Periplasmic binding protein-like II"/>
    <property type="match status" value="2"/>
</dbReference>
<organism evidence="1 2">
    <name type="scientific">Alteromonas oceani</name>
    <dbReference type="NCBI Taxonomy" id="2071609"/>
    <lineage>
        <taxon>Bacteria</taxon>
        <taxon>Pseudomonadati</taxon>
        <taxon>Pseudomonadota</taxon>
        <taxon>Gammaproteobacteria</taxon>
        <taxon>Alteromonadales</taxon>
        <taxon>Alteromonadaceae</taxon>
        <taxon>Alteromonas/Salinimonas group</taxon>
        <taxon>Alteromonas</taxon>
    </lineage>
</organism>
<comment type="caution">
    <text evidence="1">The sequence shown here is derived from an EMBL/GenBank/DDBJ whole genome shotgun (WGS) entry which is preliminary data.</text>
</comment>
<evidence type="ECO:0000313" key="1">
    <source>
        <dbReference type="EMBL" id="MFC3201765.1"/>
    </source>
</evidence>
<dbReference type="SUPFAM" id="SSF53850">
    <property type="entry name" value="Periplasmic binding protein-like II"/>
    <property type="match status" value="1"/>
</dbReference>
<name>A0ABV7JUJ6_9ALTE</name>
<sequence>MPEIRVGVLKYGTLNWELDLAEAKNYPEQYGFKLTRVALGSPQALSVALQGGAVDMIVGDWLWAARQYDEGRLYHFYPYSTAAGELVVHSSDNAANIGELKGKTIGFAGGKGNKNWILYSAYARQHFGLELASQTTVKFAAPPMLNQLMLRDQLDAVVNFWHYAAELKTHDKRSLLTMDEVLGSWQISADVPVIGWLFKQSWAAENPALVDQFFAMSFATRAQMNSDDNLWQIIPSFTQKYSAEARPVLIEHYRQGIPTRFDADIKADLQKLFKVLKANEGTTGVTGSLQSLPDSLFWHSPALAGQ</sequence>